<feature type="domain" description="HAMP" evidence="13">
    <location>
        <begin position="146"/>
        <end position="199"/>
    </location>
</feature>
<dbReference type="Pfam" id="PF00512">
    <property type="entry name" value="HisKA"/>
    <property type="match status" value="1"/>
</dbReference>
<dbReference type="Gene3D" id="3.30.565.10">
    <property type="entry name" value="Histidine kinase-like ATPase, C-terminal domain"/>
    <property type="match status" value="1"/>
</dbReference>
<feature type="domain" description="Histidine kinase" evidence="12">
    <location>
        <begin position="207"/>
        <end position="420"/>
    </location>
</feature>
<dbReference type="SMART" id="SM00304">
    <property type="entry name" value="HAMP"/>
    <property type="match status" value="1"/>
</dbReference>
<dbReference type="GO" id="GO:0005886">
    <property type="term" value="C:plasma membrane"/>
    <property type="evidence" value="ECO:0007669"/>
    <property type="project" value="TreeGrafter"/>
</dbReference>
<proteinExistence type="predicted"/>
<gene>
    <name evidence="14" type="ORF">HLH36_01455</name>
</gene>
<evidence type="ECO:0000256" key="10">
    <source>
        <dbReference type="ARBA" id="ARBA00023136"/>
    </source>
</evidence>
<evidence type="ECO:0000256" key="1">
    <source>
        <dbReference type="ARBA" id="ARBA00000085"/>
    </source>
</evidence>
<dbReference type="CDD" id="cd06225">
    <property type="entry name" value="HAMP"/>
    <property type="match status" value="1"/>
</dbReference>
<dbReference type="Pfam" id="PF02518">
    <property type="entry name" value="HATPase_c"/>
    <property type="match status" value="1"/>
</dbReference>
<keyword evidence="7 14" id="KW-0418">Kinase</keyword>
<evidence type="ECO:0000256" key="2">
    <source>
        <dbReference type="ARBA" id="ARBA00004370"/>
    </source>
</evidence>
<evidence type="ECO:0000313" key="15">
    <source>
        <dbReference type="Proteomes" id="UP000559860"/>
    </source>
</evidence>
<dbReference type="Pfam" id="PF00672">
    <property type="entry name" value="HAMP"/>
    <property type="match status" value="1"/>
</dbReference>
<evidence type="ECO:0000256" key="11">
    <source>
        <dbReference type="SAM" id="Phobius"/>
    </source>
</evidence>
<dbReference type="InterPro" id="IPR003594">
    <property type="entry name" value="HATPase_dom"/>
</dbReference>
<evidence type="ECO:0000256" key="5">
    <source>
        <dbReference type="ARBA" id="ARBA00022679"/>
    </source>
</evidence>
<dbReference type="InterPro" id="IPR003660">
    <property type="entry name" value="HAMP_dom"/>
</dbReference>
<dbReference type="AlphaFoldDB" id="A0A7W4IQB6"/>
<evidence type="ECO:0000259" key="12">
    <source>
        <dbReference type="PROSITE" id="PS50109"/>
    </source>
</evidence>
<sequence>MAALHSQHSMEQQIRRAVTAEVAEILSSAGGRNLADIQPVIQSLVRHEPEFFYLLQDDSQRVVAGNMLHLHPWPGLRWLSHEHRRPSGERTQMIFGEGVLLKDGYLFVGLNARSLTELRRDVWMLLGWGVIGFAVLGVGGGTLLSAVILGRIETISVTARQIMNGDMSRRIPYQGGDDEFDHLSHSLNAMLEKNEQLIASLRQVSNDIAHDMRRPLSRLRQRLETAAAFPNVPAEGRDMIEGALDDLDGALEIFSSLLRLSQIEARIATDVLSPVPLDVLVGQIVEMYRPLAEDRGQSLAAGDAAPITVRGDIVLLSQMLSNLVENAINHTPAGSMIMVTRQVRDDCAILVVADNGAGIPPESREKVFDRFVRLDASRSVPGSGLGLSMARAIARLHGGTIVLSDNDPGLRCTIAIPRGS</sequence>
<dbReference type="InterPro" id="IPR036097">
    <property type="entry name" value="HisK_dim/P_sf"/>
</dbReference>
<evidence type="ECO:0000256" key="4">
    <source>
        <dbReference type="ARBA" id="ARBA00022553"/>
    </source>
</evidence>
<evidence type="ECO:0000256" key="3">
    <source>
        <dbReference type="ARBA" id="ARBA00012438"/>
    </source>
</evidence>
<comment type="caution">
    <text evidence="14">The sequence shown here is derived from an EMBL/GenBank/DDBJ whole genome shotgun (WGS) entry which is preliminary data.</text>
</comment>
<dbReference type="InterPro" id="IPR005467">
    <property type="entry name" value="His_kinase_dom"/>
</dbReference>
<keyword evidence="5" id="KW-0808">Transferase</keyword>
<dbReference type="PRINTS" id="PR00344">
    <property type="entry name" value="BCTRLSENSOR"/>
</dbReference>
<keyword evidence="15" id="KW-1185">Reference proteome</keyword>
<reference evidence="14 15" key="1">
    <citation type="submission" date="2020-04" db="EMBL/GenBank/DDBJ databases">
        <title>Description of novel Gluconacetobacter.</title>
        <authorList>
            <person name="Sombolestani A."/>
        </authorList>
    </citation>
    <scope>NUCLEOTIDE SEQUENCE [LARGE SCALE GENOMIC DNA]</scope>
    <source>
        <strain evidence="14 15">LMG 27801</strain>
    </source>
</reference>
<evidence type="ECO:0000256" key="7">
    <source>
        <dbReference type="ARBA" id="ARBA00022777"/>
    </source>
</evidence>
<organism evidence="14 15">
    <name type="scientific">Gluconacetobacter aggeris</name>
    <dbReference type="NCBI Taxonomy" id="1286186"/>
    <lineage>
        <taxon>Bacteria</taxon>
        <taxon>Pseudomonadati</taxon>
        <taxon>Pseudomonadota</taxon>
        <taxon>Alphaproteobacteria</taxon>
        <taxon>Acetobacterales</taxon>
        <taxon>Acetobacteraceae</taxon>
        <taxon>Gluconacetobacter</taxon>
    </lineage>
</organism>
<keyword evidence="8 11" id="KW-1133">Transmembrane helix</keyword>
<keyword evidence="9" id="KW-0902">Two-component regulatory system</keyword>
<comment type="subcellular location">
    <subcellularLocation>
        <location evidence="2">Membrane</location>
    </subcellularLocation>
</comment>
<keyword evidence="4" id="KW-0597">Phosphoprotein</keyword>
<evidence type="ECO:0000256" key="8">
    <source>
        <dbReference type="ARBA" id="ARBA00022989"/>
    </source>
</evidence>
<dbReference type="PROSITE" id="PS50885">
    <property type="entry name" value="HAMP"/>
    <property type="match status" value="1"/>
</dbReference>
<dbReference type="InterPro" id="IPR050428">
    <property type="entry name" value="TCS_sensor_his_kinase"/>
</dbReference>
<dbReference type="SMART" id="SM00387">
    <property type="entry name" value="HATPase_c"/>
    <property type="match status" value="1"/>
</dbReference>
<dbReference type="SUPFAM" id="SSF55874">
    <property type="entry name" value="ATPase domain of HSP90 chaperone/DNA topoisomerase II/histidine kinase"/>
    <property type="match status" value="1"/>
</dbReference>
<comment type="catalytic activity">
    <reaction evidence="1">
        <text>ATP + protein L-histidine = ADP + protein N-phospho-L-histidine.</text>
        <dbReference type="EC" id="2.7.13.3"/>
    </reaction>
</comment>
<dbReference type="GO" id="GO:0000155">
    <property type="term" value="F:phosphorelay sensor kinase activity"/>
    <property type="evidence" value="ECO:0007669"/>
    <property type="project" value="InterPro"/>
</dbReference>
<dbReference type="InterPro" id="IPR003661">
    <property type="entry name" value="HisK_dim/P_dom"/>
</dbReference>
<dbReference type="SUPFAM" id="SSF47384">
    <property type="entry name" value="Homodimeric domain of signal transducing histidine kinase"/>
    <property type="match status" value="1"/>
</dbReference>
<keyword evidence="6 11" id="KW-0812">Transmembrane</keyword>
<dbReference type="SMART" id="SM00388">
    <property type="entry name" value="HisKA"/>
    <property type="match status" value="1"/>
</dbReference>
<dbReference type="PANTHER" id="PTHR45436:SF8">
    <property type="entry name" value="HISTIDINE KINASE"/>
    <property type="match status" value="1"/>
</dbReference>
<dbReference type="Proteomes" id="UP000559860">
    <property type="component" value="Unassembled WGS sequence"/>
</dbReference>
<dbReference type="Gene3D" id="6.10.340.10">
    <property type="match status" value="1"/>
</dbReference>
<accession>A0A7W4IQB6</accession>
<dbReference type="CDD" id="cd00082">
    <property type="entry name" value="HisKA"/>
    <property type="match status" value="1"/>
</dbReference>
<dbReference type="InterPro" id="IPR004358">
    <property type="entry name" value="Sig_transdc_His_kin-like_C"/>
</dbReference>
<dbReference type="EC" id="2.7.13.3" evidence="3"/>
<keyword evidence="10 11" id="KW-0472">Membrane</keyword>
<evidence type="ECO:0000313" key="14">
    <source>
        <dbReference type="EMBL" id="MBB2167032.1"/>
    </source>
</evidence>
<feature type="transmembrane region" description="Helical" evidence="11">
    <location>
        <begin position="122"/>
        <end position="149"/>
    </location>
</feature>
<dbReference type="PANTHER" id="PTHR45436">
    <property type="entry name" value="SENSOR HISTIDINE KINASE YKOH"/>
    <property type="match status" value="1"/>
</dbReference>
<dbReference type="EMBL" id="JABEQD010000001">
    <property type="protein sequence ID" value="MBB2167032.1"/>
    <property type="molecule type" value="Genomic_DNA"/>
</dbReference>
<protein>
    <recommendedName>
        <fullName evidence="3">histidine kinase</fullName>
        <ecNumber evidence="3">2.7.13.3</ecNumber>
    </recommendedName>
</protein>
<dbReference type="InterPro" id="IPR036890">
    <property type="entry name" value="HATPase_C_sf"/>
</dbReference>
<dbReference type="SUPFAM" id="SSF158472">
    <property type="entry name" value="HAMP domain-like"/>
    <property type="match status" value="1"/>
</dbReference>
<dbReference type="PROSITE" id="PS50109">
    <property type="entry name" value="HIS_KIN"/>
    <property type="match status" value="1"/>
</dbReference>
<evidence type="ECO:0000256" key="6">
    <source>
        <dbReference type="ARBA" id="ARBA00022692"/>
    </source>
</evidence>
<evidence type="ECO:0000256" key="9">
    <source>
        <dbReference type="ARBA" id="ARBA00023012"/>
    </source>
</evidence>
<evidence type="ECO:0000259" key="13">
    <source>
        <dbReference type="PROSITE" id="PS50885"/>
    </source>
</evidence>
<name>A0A7W4IQB6_9PROT</name>